<dbReference type="PRINTS" id="PR00758">
    <property type="entry name" value="ARSENICPUMP"/>
</dbReference>
<dbReference type="Proteomes" id="UP000282529">
    <property type="component" value="Unassembled WGS sequence"/>
</dbReference>
<evidence type="ECO:0000256" key="2">
    <source>
        <dbReference type="ARBA" id="ARBA00009843"/>
    </source>
</evidence>
<organism evidence="10 11">
    <name type="scientific">Paenibacillus rhizophilus</name>
    <dbReference type="NCBI Taxonomy" id="1850366"/>
    <lineage>
        <taxon>Bacteria</taxon>
        <taxon>Bacillati</taxon>
        <taxon>Bacillota</taxon>
        <taxon>Bacilli</taxon>
        <taxon>Bacillales</taxon>
        <taxon>Paenibacillaceae</taxon>
        <taxon>Paenibacillus</taxon>
    </lineage>
</organism>
<evidence type="ECO:0000256" key="6">
    <source>
        <dbReference type="ARBA" id="ARBA00022989"/>
    </source>
</evidence>
<reference evidence="10 11" key="1">
    <citation type="submission" date="2018-11" db="EMBL/GenBank/DDBJ databases">
        <title>Genome sequence of strain 7197.</title>
        <authorList>
            <person name="Gao J."/>
            <person name="Sun J."/>
        </authorList>
    </citation>
    <scope>NUCLEOTIDE SEQUENCE [LARGE SCALE GENOMIC DNA]</scope>
    <source>
        <strain evidence="10 11">7197</strain>
    </source>
</reference>
<feature type="transmembrane region" description="Helical" evidence="8">
    <location>
        <begin position="6"/>
        <end position="21"/>
    </location>
</feature>
<keyword evidence="7 8" id="KW-0472">Membrane</keyword>
<dbReference type="CDD" id="cd01116">
    <property type="entry name" value="P_permease"/>
    <property type="match status" value="1"/>
</dbReference>
<feature type="transmembrane region" description="Helical" evidence="8">
    <location>
        <begin position="177"/>
        <end position="197"/>
    </location>
</feature>
<dbReference type="GO" id="GO:0015105">
    <property type="term" value="F:arsenite transmembrane transporter activity"/>
    <property type="evidence" value="ECO:0007669"/>
    <property type="project" value="InterPro"/>
</dbReference>
<keyword evidence="5 8" id="KW-0812">Transmembrane</keyword>
<evidence type="ECO:0000256" key="1">
    <source>
        <dbReference type="ARBA" id="ARBA00004651"/>
    </source>
</evidence>
<feature type="transmembrane region" description="Helical" evidence="8">
    <location>
        <begin position="28"/>
        <end position="45"/>
    </location>
</feature>
<dbReference type="PANTHER" id="PTHR43568">
    <property type="entry name" value="P PROTEIN"/>
    <property type="match status" value="1"/>
</dbReference>
<evidence type="ECO:0000313" key="11">
    <source>
        <dbReference type="Proteomes" id="UP000282529"/>
    </source>
</evidence>
<feature type="transmembrane region" description="Helical" evidence="8">
    <location>
        <begin position="224"/>
        <end position="241"/>
    </location>
</feature>
<dbReference type="AlphaFoldDB" id="A0A3N9NXV1"/>
<dbReference type="RefSeq" id="WP_124697963.1">
    <property type="nucleotide sequence ID" value="NZ_JBHUFE010000017.1"/>
</dbReference>
<dbReference type="EMBL" id="RQPI01000027">
    <property type="protein sequence ID" value="RQW07900.1"/>
    <property type="molecule type" value="Genomic_DNA"/>
</dbReference>
<feature type="transmembrane region" description="Helical" evidence="8">
    <location>
        <begin position="57"/>
        <end position="80"/>
    </location>
</feature>
<sequence>MEHQAIWAIGIFLIIYALIISEKIHRTILAMLGAIVMVVLGIVNQETALEHIDFNTLGLLVGMMIIVGITAETGLFKYVALKAAKSAKGKPTRIMIALMLITAVASAFLDNVTTVLLMVPVTFSITRQLRINPIPFLITQIMASNVGGTATLIGDPPNIMIGSAVKELTFMAFINNLTPIIIIIVLAYIPLFIMIFGKQIQSKPEFQQSIMEMDEKAMITDQKLLNKCLFVLGLTIVGFFLHQTLHLESATVALSGAFLLLLLTGEPMLEKAFHSVEWITIFFFIGLFVLVAGLVETGVITKLAEKAIELTGGDLLTTSMLILWLSAITSAFLDNIPFVATMIPLIQDMGTMGVSNLEPLWWSLALGACLGGNGTLIGASANLIVAGLAGKEGYPITFVKYLKYGFPLMILSIVLSSIYIYLRYLM</sequence>
<protein>
    <recommendedName>
        <fullName evidence="9">Citrate transporter-like domain-containing protein</fullName>
    </recommendedName>
</protein>
<dbReference type="PANTHER" id="PTHR43568:SF1">
    <property type="entry name" value="P PROTEIN"/>
    <property type="match status" value="1"/>
</dbReference>
<keyword evidence="4" id="KW-1003">Cell membrane</keyword>
<keyword evidence="3" id="KW-0813">Transport</keyword>
<accession>A0A3N9NXV1</accession>
<evidence type="ECO:0000259" key="9">
    <source>
        <dbReference type="Pfam" id="PF03600"/>
    </source>
</evidence>
<feature type="transmembrane region" description="Helical" evidence="8">
    <location>
        <begin position="315"/>
        <end position="339"/>
    </location>
</feature>
<evidence type="ECO:0000256" key="4">
    <source>
        <dbReference type="ARBA" id="ARBA00022475"/>
    </source>
</evidence>
<feature type="transmembrane region" description="Helical" evidence="8">
    <location>
        <begin position="92"/>
        <end position="109"/>
    </location>
</feature>
<evidence type="ECO:0000256" key="7">
    <source>
        <dbReference type="ARBA" id="ARBA00023136"/>
    </source>
</evidence>
<dbReference type="OrthoDB" id="9765532at2"/>
<feature type="domain" description="Citrate transporter-like" evidence="9">
    <location>
        <begin position="16"/>
        <end position="367"/>
    </location>
</feature>
<evidence type="ECO:0000256" key="5">
    <source>
        <dbReference type="ARBA" id="ARBA00022692"/>
    </source>
</evidence>
<comment type="caution">
    <text evidence="10">The sequence shown here is derived from an EMBL/GenBank/DDBJ whole genome shotgun (WGS) entry which is preliminary data.</text>
</comment>
<keyword evidence="6 8" id="KW-1133">Transmembrane helix</keyword>
<comment type="subcellular location">
    <subcellularLocation>
        <location evidence="1">Cell membrane</location>
        <topology evidence="1">Multi-pass membrane protein</topology>
    </subcellularLocation>
</comment>
<keyword evidence="11" id="KW-1185">Reference proteome</keyword>
<feature type="transmembrane region" description="Helical" evidence="8">
    <location>
        <begin position="404"/>
        <end position="422"/>
    </location>
</feature>
<evidence type="ECO:0000313" key="10">
    <source>
        <dbReference type="EMBL" id="RQW07900.1"/>
    </source>
</evidence>
<evidence type="ECO:0000256" key="8">
    <source>
        <dbReference type="SAM" id="Phobius"/>
    </source>
</evidence>
<comment type="similarity">
    <text evidence="2">Belongs to the CitM (TC 2.A.11) transporter family.</text>
</comment>
<dbReference type="GO" id="GO:0005886">
    <property type="term" value="C:plasma membrane"/>
    <property type="evidence" value="ECO:0007669"/>
    <property type="project" value="UniProtKB-SubCell"/>
</dbReference>
<feature type="transmembrane region" description="Helical" evidence="8">
    <location>
        <begin position="360"/>
        <end position="384"/>
    </location>
</feature>
<proteinExistence type="inferred from homology"/>
<feature type="transmembrane region" description="Helical" evidence="8">
    <location>
        <begin position="276"/>
        <end position="295"/>
    </location>
</feature>
<dbReference type="InterPro" id="IPR051475">
    <property type="entry name" value="Diverse_Ion_Transporter"/>
</dbReference>
<name>A0A3N9NXV1_9BACL</name>
<dbReference type="Pfam" id="PF03600">
    <property type="entry name" value="CitMHS"/>
    <property type="match status" value="1"/>
</dbReference>
<dbReference type="InterPro" id="IPR000802">
    <property type="entry name" value="Arsenical_pump_ArsB"/>
</dbReference>
<evidence type="ECO:0000256" key="3">
    <source>
        <dbReference type="ARBA" id="ARBA00022448"/>
    </source>
</evidence>
<gene>
    <name evidence="10" type="ORF">EH198_23845</name>
</gene>
<dbReference type="InterPro" id="IPR004680">
    <property type="entry name" value="Cit_transptr-like_dom"/>
</dbReference>